<dbReference type="CDD" id="cd00448">
    <property type="entry name" value="YjgF_YER057c_UK114_family"/>
    <property type="match status" value="1"/>
</dbReference>
<dbReference type="PANTHER" id="PTHR11803:SF39">
    <property type="entry name" value="2-IMINOBUTANOATE_2-IMINOPROPANOATE DEAMINASE"/>
    <property type="match status" value="1"/>
</dbReference>
<dbReference type="AlphaFoldDB" id="A0A063XXP1"/>
<dbReference type="InterPro" id="IPR035959">
    <property type="entry name" value="RutC-like_sf"/>
</dbReference>
<dbReference type="FunFam" id="3.30.1330.40:FF:000001">
    <property type="entry name" value="L-PSP family endoribonuclease"/>
    <property type="match status" value="1"/>
</dbReference>
<accession>A0A063XXP1</accession>
<comment type="caution">
    <text evidence="2">The sequence shown here is derived from an EMBL/GenBank/DDBJ whole genome shotgun (WGS) entry which is preliminary data.</text>
</comment>
<dbReference type="InterPro" id="IPR006056">
    <property type="entry name" value="RidA"/>
</dbReference>
<proteinExistence type="inferred from homology"/>
<dbReference type="InterPro" id="IPR006175">
    <property type="entry name" value="YjgF/YER057c/UK114"/>
</dbReference>
<dbReference type="GO" id="GO:0019239">
    <property type="term" value="F:deaminase activity"/>
    <property type="evidence" value="ECO:0007669"/>
    <property type="project" value="TreeGrafter"/>
</dbReference>
<organism evidence="2 3">
    <name type="scientific">Nitrincola lacisaponensis</name>
    <dbReference type="NCBI Taxonomy" id="267850"/>
    <lineage>
        <taxon>Bacteria</taxon>
        <taxon>Pseudomonadati</taxon>
        <taxon>Pseudomonadota</taxon>
        <taxon>Gammaproteobacteria</taxon>
        <taxon>Oceanospirillales</taxon>
        <taxon>Oceanospirillaceae</taxon>
        <taxon>Nitrincola</taxon>
    </lineage>
</organism>
<dbReference type="Proteomes" id="UP000027318">
    <property type="component" value="Unassembled WGS sequence"/>
</dbReference>
<dbReference type="OrthoDB" id="9803101at2"/>
<sequence>MTVKTIINTDKAPAAIGPYSQAVKAGNTVYLSGQIPLVPATMEMVTESFEAQAVQVFENLKAVAEAAGGSLSDCVKLTILLSDLGNFALVNEVMQRYFSAPFPARAAYAVKALPKDADIEVEAVMVLAD</sequence>
<dbReference type="STRING" id="267850.ADINL_2052"/>
<keyword evidence="3" id="KW-1185">Reference proteome</keyword>
<dbReference type="RefSeq" id="WP_036547406.1">
    <property type="nucleotide sequence ID" value="NZ_JBKBNO010000004.1"/>
</dbReference>
<gene>
    <name evidence="2" type="ORF">ADINL_2052</name>
</gene>
<dbReference type="SUPFAM" id="SSF55298">
    <property type="entry name" value="YjgF-like"/>
    <property type="match status" value="1"/>
</dbReference>
<dbReference type="EMBL" id="JMSZ01000032">
    <property type="protein sequence ID" value="KDE38923.1"/>
    <property type="molecule type" value="Genomic_DNA"/>
</dbReference>
<protein>
    <submittedName>
        <fullName evidence="2">Bona fide RidA/YjgF/TdcF/RutC subgroup</fullName>
    </submittedName>
</protein>
<dbReference type="PATRIC" id="fig|267850.7.peg.2020"/>
<evidence type="ECO:0000313" key="3">
    <source>
        <dbReference type="Proteomes" id="UP000027318"/>
    </source>
</evidence>
<dbReference type="Pfam" id="PF01042">
    <property type="entry name" value="Ribonuc_L-PSP"/>
    <property type="match status" value="1"/>
</dbReference>
<dbReference type="GO" id="GO:0005829">
    <property type="term" value="C:cytosol"/>
    <property type="evidence" value="ECO:0007669"/>
    <property type="project" value="TreeGrafter"/>
</dbReference>
<dbReference type="PANTHER" id="PTHR11803">
    <property type="entry name" value="2-IMINOBUTANOATE/2-IMINOPROPANOATE DEAMINASE RIDA"/>
    <property type="match status" value="1"/>
</dbReference>
<reference evidence="2 3" key="1">
    <citation type="journal article" date="2005" name="Int. J. Syst. Evol. Microbiol.">
        <title>Nitrincola lacisaponensis gen. nov., sp. nov., a novel alkaliphilic bacterium isolated from an alkaline, saline lake.</title>
        <authorList>
            <person name="Dimitriu P.A."/>
            <person name="Shukla S.K."/>
            <person name="Conradt J."/>
            <person name="Marquez M.C."/>
            <person name="Ventosa A."/>
            <person name="Maglia A."/>
            <person name="Peyton B.M."/>
            <person name="Pinkart H.C."/>
            <person name="Mormile M.R."/>
        </authorList>
    </citation>
    <scope>NUCLEOTIDE SEQUENCE [LARGE SCALE GENOMIC DNA]</scope>
    <source>
        <strain evidence="2 3">4CA</strain>
    </source>
</reference>
<dbReference type="NCBIfam" id="TIGR00004">
    <property type="entry name" value="Rid family detoxifying hydrolase"/>
    <property type="match status" value="1"/>
</dbReference>
<dbReference type="Gene3D" id="3.30.1330.40">
    <property type="entry name" value="RutC-like"/>
    <property type="match status" value="1"/>
</dbReference>
<evidence type="ECO:0000313" key="2">
    <source>
        <dbReference type="EMBL" id="KDE38923.1"/>
    </source>
</evidence>
<evidence type="ECO:0000256" key="1">
    <source>
        <dbReference type="ARBA" id="ARBA00010552"/>
    </source>
</evidence>
<name>A0A063XXP1_9GAMM</name>
<comment type="similarity">
    <text evidence="1">Belongs to the RutC family.</text>
</comment>